<evidence type="ECO:0000313" key="2">
    <source>
        <dbReference type="Proteomes" id="UP000826661"/>
    </source>
</evidence>
<accession>A0A8G0PP44</accession>
<keyword evidence="2" id="KW-1185">Reference proteome</keyword>
<protein>
    <submittedName>
        <fullName evidence="1">Uncharacterized protein</fullName>
    </submittedName>
</protein>
<proteinExistence type="predicted"/>
<dbReference type="EMBL" id="CP075869">
    <property type="protein sequence ID" value="QYT03639.1"/>
    <property type="molecule type" value="Genomic_DNA"/>
</dbReference>
<reference evidence="1 2" key="1">
    <citation type="journal article" date="2021" name="BMC Genomics">
        <title>Telomere-to-telomere genome assembly of asparaginase-producing Trichoderma simmonsii.</title>
        <authorList>
            <person name="Chung D."/>
            <person name="Kwon Y.M."/>
            <person name="Yang Y."/>
        </authorList>
    </citation>
    <scope>NUCLEOTIDE SEQUENCE [LARGE SCALE GENOMIC DNA]</scope>
    <source>
        <strain evidence="1 2">GH-Sj1</strain>
    </source>
</reference>
<organism evidence="1 2">
    <name type="scientific">Trichoderma simmonsii</name>
    <dbReference type="NCBI Taxonomy" id="1491479"/>
    <lineage>
        <taxon>Eukaryota</taxon>
        <taxon>Fungi</taxon>
        <taxon>Dikarya</taxon>
        <taxon>Ascomycota</taxon>
        <taxon>Pezizomycotina</taxon>
        <taxon>Sordariomycetes</taxon>
        <taxon>Hypocreomycetidae</taxon>
        <taxon>Hypocreales</taxon>
        <taxon>Hypocreaceae</taxon>
        <taxon>Trichoderma</taxon>
    </lineage>
</organism>
<dbReference type="Proteomes" id="UP000826661">
    <property type="component" value="Chromosome VI"/>
</dbReference>
<gene>
    <name evidence="1" type="ORF">H0G86_010584</name>
</gene>
<dbReference type="AlphaFoldDB" id="A0A8G0PP44"/>
<name>A0A8G0PP44_9HYPO</name>
<evidence type="ECO:0000313" key="1">
    <source>
        <dbReference type="EMBL" id="QYT03639.1"/>
    </source>
</evidence>
<sequence>MSINDYAIASHWYLGEIILPQELGTELILEYPEYEHLVKTWSAVPDGAHWAWEAGFKEIKAPEEGVLEGAVEVRYAFTHISSVTKREYTSLFLGETTCDDFIVSPNMQRQRNGSVSAADSDEE</sequence>